<dbReference type="Proteomes" id="UP000292859">
    <property type="component" value="Unassembled WGS sequence"/>
</dbReference>
<organism evidence="2 4">
    <name type="scientific">Paracoccus sediminis</name>
    <dbReference type="NCBI Taxonomy" id="1214787"/>
    <lineage>
        <taxon>Bacteria</taxon>
        <taxon>Pseudomonadati</taxon>
        <taxon>Pseudomonadota</taxon>
        <taxon>Alphaproteobacteria</taxon>
        <taxon>Rhodobacterales</taxon>
        <taxon>Paracoccaceae</taxon>
        <taxon>Paracoccus</taxon>
    </lineage>
</organism>
<feature type="transmembrane region" description="Helical" evidence="1">
    <location>
        <begin position="92"/>
        <end position="109"/>
    </location>
</feature>
<keyword evidence="1" id="KW-0472">Membrane</keyword>
<feature type="transmembrane region" description="Helical" evidence="1">
    <location>
        <begin position="62"/>
        <end position="80"/>
    </location>
</feature>
<evidence type="ECO:0000313" key="3">
    <source>
        <dbReference type="EMBL" id="TBN51579.1"/>
    </source>
</evidence>
<feature type="transmembrane region" description="Helical" evidence="1">
    <location>
        <begin position="136"/>
        <end position="156"/>
    </location>
</feature>
<proteinExistence type="predicted"/>
<feature type="transmembrane region" description="Helical" evidence="1">
    <location>
        <begin position="177"/>
        <end position="195"/>
    </location>
</feature>
<protein>
    <recommendedName>
        <fullName evidence="6">DUF998 domain-containing protein</fullName>
    </recommendedName>
</protein>
<reference evidence="3 5" key="3">
    <citation type="submission" date="2019-02" db="EMBL/GenBank/DDBJ databases">
        <authorList>
            <person name="Zhang G."/>
        </authorList>
    </citation>
    <scope>NUCLEOTIDE SEQUENCE [LARGE SCALE GENOMIC DNA]</scope>
    <source>
        <strain evidence="3 5">CMB17</strain>
    </source>
</reference>
<keyword evidence="1" id="KW-1133">Transmembrane helix</keyword>
<dbReference type="RefSeq" id="WP_089387496.1">
    <property type="nucleotide sequence ID" value="NZ_FZNM01000003.1"/>
</dbReference>
<evidence type="ECO:0000256" key="1">
    <source>
        <dbReference type="SAM" id="Phobius"/>
    </source>
</evidence>
<name>A0A238W4W3_9RHOB</name>
<sequence length="240" mass="25618">MTDRHGISQKAHNDLVLSFLAVRRAIGALGFFLPLALLAYGLGSGDMLPSLSASYYSPMREVFVGTLIAQAVFLWSYEGFRPDAGDLVSDKMTARVAAVAIALVALVPTCPGDGICEVPPQTCTLLQCVLKPPLSAWVHLVAAAVFFGALAVYCLALFTKGVVDGAEKDASNRIYRICGWTIIVSIGSVGVLFATSLGDSLKDLNPVFWLETIATFAFATSWMVKGDALRPLVRTVAAMR</sequence>
<evidence type="ECO:0000313" key="4">
    <source>
        <dbReference type="Proteomes" id="UP000198409"/>
    </source>
</evidence>
<gene>
    <name evidence="3" type="ORF">EYF88_07270</name>
    <name evidence="2" type="ORF">SAMN06265378_103365</name>
</gene>
<dbReference type="OrthoDB" id="9803163at2"/>
<evidence type="ECO:0000313" key="5">
    <source>
        <dbReference type="Proteomes" id="UP000292859"/>
    </source>
</evidence>
<reference evidence="2" key="1">
    <citation type="submission" date="2017-06" db="EMBL/GenBank/DDBJ databases">
        <authorList>
            <person name="Kim H.J."/>
            <person name="Triplett B.A."/>
        </authorList>
    </citation>
    <scope>NUCLEOTIDE SEQUENCE [LARGE SCALE GENOMIC DNA]</scope>
    <source>
        <strain evidence="2">DSM 26170</strain>
    </source>
</reference>
<reference evidence="4" key="2">
    <citation type="submission" date="2017-06" db="EMBL/GenBank/DDBJ databases">
        <authorList>
            <person name="Varghese N."/>
            <person name="Submissions S."/>
        </authorList>
    </citation>
    <scope>NUCLEOTIDE SEQUENCE [LARGE SCALE GENOMIC DNA]</scope>
    <source>
        <strain evidence="4">DSM 26170</strain>
    </source>
</reference>
<dbReference type="Proteomes" id="UP000198409">
    <property type="component" value="Unassembled WGS sequence"/>
</dbReference>
<dbReference type="EMBL" id="SIRL01000003">
    <property type="protein sequence ID" value="TBN51579.1"/>
    <property type="molecule type" value="Genomic_DNA"/>
</dbReference>
<feature type="transmembrane region" description="Helical" evidence="1">
    <location>
        <begin position="21"/>
        <end position="42"/>
    </location>
</feature>
<evidence type="ECO:0000313" key="2">
    <source>
        <dbReference type="EMBL" id="SNR41592.1"/>
    </source>
</evidence>
<dbReference type="AlphaFoldDB" id="A0A238W4W3"/>
<keyword evidence="5" id="KW-1185">Reference proteome</keyword>
<dbReference type="EMBL" id="FZNM01000003">
    <property type="protein sequence ID" value="SNR41592.1"/>
    <property type="molecule type" value="Genomic_DNA"/>
</dbReference>
<keyword evidence="1" id="KW-0812">Transmembrane</keyword>
<accession>A0A238W4W3</accession>
<feature type="transmembrane region" description="Helical" evidence="1">
    <location>
        <begin position="207"/>
        <end position="224"/>
    </location>
</feature>
<evidence type="ECO:0008006" key="6">
    <source>
        <dbReference type="Google" id="ProtNLM"/>
    </source>
</evidence>